<keyword evidence="3" id="KW-1185">Reference proteome</keyword>
<evidence type="ECO:0000313" key="2">
    <source>
        <dbReference type="EMBL" id="GAA5206210.1"/>
    </source>
</evidence>
<comment type="caution">
    <text evidence="2">The sequence shown here is derived from an EMBL/GenBank/DDBJ whole genome shotgun (WGS) entry which is preliminary data.</text>
</comment>
<reference evidence="3" key="1">
    <citation type="journal article" date="2019" name="Int. J. Syst. Evol. Microbiol.">
        <title>The Global Catalogue of Microorganisms (GCM) 10K type strain sequencing project: providing services to taxonomists for standard genome sequencing and annotation.</title>
        <authorList>
            <consortium name="The Broad Institute Genomics Platform"/>
            <consortium name="The Broad Institute Genome Sequencing Center for Infectious Disease"/>
            <person name="Wu L."/>
            <person name="Ma J."/>
        </authorList>
    </citation>
    <scope>NUCLEOTIDE SEQUENCE [LARGE SCALE GENOMIC DNA]</scope>
    <source>
        <strain evidence="3">JCM 18306</strain>
    </source>
</reference>
<evidence type="ECO:0000313" key="3">
    <source>
        <dbReference type="Proteomes" id="UP001499878"/>
    </source>
</evidence>
<evidence type="ECO:0000256" key="1">
    <source>
        <dbReference type="SAM" id="MobiDB-lite"/>
    </source>
</evidence>
<accession>A0ABP9SXS5</accession>
<feature type="region of interest" description="Disordered" evidence="1">
    <location>
        <begin position="28"/>
        <end position="62"/>
    </location>
</feature>
<proteinExistence type="predicted"/>
<organism evidence="2 3">
    <name type="scientific">Streptomyces thinghirensis</name>
    <dbReference type="NCBI Taxonomy" id="551547"/>
    <lineage>
        <taxon>Bacteria</taxon>
        <taxon>Bacillati</taxon>
        <taxon>Actinomycetota</taxon>
        <taxon>Actinomycetes</taxon>
        <taxon>Kitasatosporales</taxon>
        <taxon>Streptomycetaceae</taxon>
        <taxon>Streptomyces</taxon>
    </lineage>
</organism>
<dbReference type="EMBL" id="BAABJR010000004">
    <property type="protein sequence ID" value="GAA5206210.1"/>
    <property type="molecule type" value="Genomic_DNA"/>
</dbReference>
<sequence length="102" mass="11220">MLTTLAVIEAEQLADRVIVVTRDGTALHDNESMAREAAGPPPTRPSLAGVPARGRPGRRPPSITTLLAQRYVRVHRDVPGEDERLAVVRRLRKAHSCSCYEL</sequence>
<protein>
    <submittedName>
        <fullName evidence="2">Uncharacterized protein</fullName>
    </submittedName>
</protein>
<dbReference type="Proteomes" id="UP001499878">
    <property type="component" value="Unassembled WGS sequence"/>
</dbReference>
<gene>
    <name evidence="2" type="ORF">GCM10023323_16660</name>
</gene>
<name>A0ABP9SXS5_9ACTN</name>